<organism evidence="3 4">
    <name type="scientific">Pontiella sulfatireligans</name>
    <dbReference type="NCBI Taxonomy" id="2750658"/>
    <lineage>
        <taxon>Bacteria</taxon>
        <taxon>Pseudomonadati</taxon>
        <taxon>Kiritimatiellota</taxon>
        <taxon>Kiritimatiellia</taxon>
        <taxon>Kiritimatiellales</taxon>
        <taxon>Pontiellaceae</taxon>
        <taxon>Pontiella</taxon>
    </lineage>
</organism>
<evidence type="ECO:0000313" key="3">
    <source>
        <dbReference type="EMBL" id="VGO22578.1"/>
    </source>
</evidence>
<dbReference type="EMBL" id="CAAHFH010000002">
    <property type="protein sequence ID" value="VGO22578.1"/>
    <property type="molecule type" value="Genomic_DNA"/>
</dbReference>
<dbReference type="InterPro" id="IPR010496">
    <property type="entry name" value="AL/BT2_dom"/>
</dbReference>
<dbReference type="Gene3D" id="2.60.120.560">
    <property type="entry name" value="Exo-inulinase, domain 1"/>
    <property type="match status" value="1"/>
</dbReference>
<evidence type="ECO:0000259" key="2">
    <source>
        <dbReference type="Pfam" id="PF06439"/>
    </source>
</evidence>
<dbReference type="AlphaFoldDB" id="A0A6C2UQT5"/>
<protein>
    <recommendedName>
        <fullName evidence="2">3-keto-alpha-glucoside-1,2-lyase/3-keto-2-hydroxy-glucal hydratase domain-containing protein</fullName>
    </recommendedName>
</protein>
<evidence type="ECO:0000313" key="4">
    <source>
        <dbReference type="Proteomes" id="UP000346198"/>
    </source>
</evidence>
<keyword evidence="4" id="KW-1185">Reference proteome</keyword>
<gene>
    <name evidence="3" type="ORF">SCARR_04663</name>
</gene>
<name>A0A6C2UQT5_9BACT</name>
<feature type="domain" description="3-keto-alpha-glucoside-1,2-lyase/3-keto-2-hydroxy-glucal hydratase" evidence="2">
    <location>
        <begin position="29"/>
        <end position="230"/>
    </location>
</feature>
<keyword evidence="1" id="KW-0732">Signal</keyword>
<evidence type="ECO:0000256" key="1">
    <source>
        <dbReference type="SAM" id="SignalP"/>
    </source>
</evidence>
<feature type="chain" id="PRO_5025456494" description="3-keto-alpha-glucoside-1,2-lyase/3-keto-2-hydroxy-glucal hydratase domain-containing protein" evidence="1">
    <location>
        <begin position="27"/>
        <end position="233"/>
    </location>
</feature>
<proteinExistence type="predicted"/>
<sequence>MKTTSSIQLAGLLFGCCFLASYATTANDGFVPLFNGKDLTGWTPAKEKPESFSVQDGELILKGGRSHLFYTGDVNGGTFKNFELRLQAKTLPGANSGVYFHTKYQDTGWPNAGYECQVNSTHKDPKKTGSLYGVVNILVLREGQKEPKGGKHIKRDAAPSTDGEWFDYHITVVDKKITIRVNSETTVEYIEPEGGPGNTQFSERKVSDGTFALQAHDPKSEVHYRNIRVKILD</sequence>
<feature type="signal peptide" evidence="1">
    <location>
        <begin position="1"/>
        <end position="26"/>
    </location>
</feature>
<dbReference type="RefSeq" id="WP_136064035.1">
    <property type="nucleotide sequence ID" value="NZ_CAAHFH010000002.1"/>
</dbReference>
<accession>A0A6C2UQT5</accession>
<dbReference type="Proteomes" id="UP000346198">
    <property type="component" value="Unassembled WGS sequence"/>
</dbReference>
<dbReference type="GO" id="GO:0016787">
    <property type="term" value="F:hydrolase activity"/>
    <property type="evidence" value="ECO:0007669"/>
    <property type="project" value="InterPro"/>
</dbReference>
<reference evidence="3 4" key="1">
    <citation type="submission" date="2019-04" db="EMBL/GenBank/DDBJ databases">
        <authorList>
            <person name="Van Vliet M D."/>
        </authorList>
    </citation>
    <scope>NUCLEOTIDE SEQUENCE [LARGE SCALE GENOMIC DNA]</scope>
    <source>
        <strain evidence="3 4">F21</strain>
    </source>
</reference>
<dbReference type="PROSITE" id="PS51257">
    <property type="entry name" value="PROKAR_LIPOPROTEIN"/>
    <property type="match status" value="1"/>
</dbReference>
<dbReference type="Pfam" id="PF06439">
    <property type="entry name" value="3keto-disac_hyd"/>
    <property type="match status" value="1"/>
</dbReference>